<feature type="compositionally biased region" description="Low complexity" evidence="1">
    <location>
        <begin position="502"/>
        <end position="514"/>
    </location>
</feature>
<proteinExistence type="predicted"/>
<accession>A0AAF0IK74</accession>
<feature type="transmembrane region" description="Helical" evidence="2">
    <location>
        <begin position="69"/>
        <end position="90"/>
    </location>
</feature>
<dbReference type="GO" id="GO:0006487">
    <property type="term" value="P:protein N-linked glycosylation"/>
    <property type="evidence" value="ECO:0007669"/>
    <property type="project" value="TreeGrafter"/>
</dbReference>
<evidence type="ECO:0000313" key="3">
    <source>
        <dbReference type="EMBL" id="WEW60118.1"/>
    </source>
</evidence>
<keyword evidence="2" id="KW-1133">Transmembrane helix</keyword>
<evidence type="ECO:0000256" key="1">
    <source>
        <dbReference type="SAM" id="MobiDB-lite"/>
    </source>
</evidence>
<feature type="compositionally biased region" description="Polar residues" evidence="1">
    <location>
        <begin position="515"/>
        <end position="524"/>
    </location>
</feature>
<dbReference type="EMBL" id="CP120629">
    <property type="protein sequence ID" value="WEW60118.1"/>
    <property type="molecule type" value="Genomic_DNA"/>
</dbReference>
<evidence type="ECO:0000256" key="2">
    <source>
        <dbReference type="SAM" id="Phobius"/>
    </source>
</evidence>
<protein>
    <submittedName>
        <fullName evidence="3">Uncharacterized protein</fullName>
    </submittedName>
</protein>
<dbReference type="PANTHER" id="PTHR13132:SF29">
    <property type="entry name" value="ALPHA-(1,6)-FUCOSYLTRANSFERASE"/>
    <property type="match status" value="1"/>
</dbReference>
<dbReference type="GO" id="GO:0046921">
    <property type="term" value="F:alpha-(1-&gt;6)-fucosyltransferase activity"/>
    <property type="evidence" value="ECO:0007669"/>
    <property type="project" value="TreeGrafter"/>
</dbReference>
<keyword evidence="2" id="KW-0472">Membrane</keyword>
<keyword evidence="4" id="KW-1185">Reference proteome</keyword>
<dbReference type="PANTHER" id="PTHR13132">
    <property type="entry name" value="ALPHA- 1,6 -FUCOSYLTRANSFERASE"/>
    <property type="match status" value="1"/>
</dbReference>
<organism evidence="3 4">
    <name type="scientific">Emydomyces testavorans</name>
    <dbReference type="NCBI Taxonomy" id="2070801"/>
    <lineage>
        <taxon>Eukaryota</taxon>
        <taxon>Fungi</taxon>
        <taxon>Dikarya</taxon>
        <taxon>Ascomycota</taxon>
        <taxon>Pezizomycotina</taxon>
        <taxon>Eurotiomycetes</taxon>
        <taxon>Eurotiomycetidae</taxon>
        <taxon>Onygenales</taxon>
        <taxon>Nannizziopsiaceae</taxon>
        <taxon>Emydomyces</taxon>
    </lineage>
</organism>
<name>A0AAF0IK74_9EURO</name>
<sequence>MIISSRRDRYRMAVRRVPAPDNMRLASLTKQSLWVPFLNSPLPSPGLPSNFPRRTTKPTCSRIPRSWRFFGLILGCFVGITWVLSLFWHLERATAIVPYRPHSDGAYEIVGSNVLPDVPGPVIITDRRGRARWTISIPPDQVLPLSPSDYARICTEAENMANHAAQIKNTKFRGPDGQRHAFHYRDKNFIDVADAQKEKLLPTNAPFQSTAEAVVGLEWYGQGSSDLPLCKKSLTFVLQSDDAGFGVVLMGLWMAYGFAKTEKRAFFVDDSNWGYGRYTTYFKDPPRPSCRPPPASQRIPYPLQARHLLVTPSTFRWIFDHNFKEKFENRRQIGVDRQKPIFSFLRIGYEALFRLNDQDREFYEKRIKQLRANKNGIQVGIHVRRGDRHPFELQYENSYIPLDVYIQGAEGLVKSLTHPLSQPESTTTIVASDDPDVYLAPEMRHTLKAQTYISLVSKSTLEAASTSQKQAMDANSGWEGGFFNNLFWSLGSPSSRPVVNGSPSPSKYFPSSPSDNTQSTSTGIGNPNVVFPGNEHFHFQPSENALRLRAFVARAYLLDLAVLATSDAIVCGVSSVSCRLLGVMLGWEKAIEQKRWKNVDGSLHWQGFIW</sequence>
<evidence type="ECO:0000313" key="4">
    <source>
        <dbReference type="Proteomes" id="UP001219355"/>
    </source>
</evidence>
<dbReference type="Proteomes" id="UP001219355">
    <property type="component" value="Chromosome 3"/>
</dbReference>
<gene>
    <name evidence="3" type="ORF">PRK78_005603</name>
</gene>
<feature type="region of interest" description="Disordered" evidence="1">
    <location>
        <begin position="498"/>
        <end position="524"/>
    </location>
</feature>
<keyword evidence="2" id="KW-0812">Transmembrane</keyword>
<reference evidence="3" key="1">
    <citation type="submission" date="2023-03" db="EMBL/GenBank/DDBJ databases">
        <title>Emydomyces testavorans Genome Sequence.</title>
        <authorList>
            <person name="Hoyer L."/>
        </authorList>
    </citation>
    <scope>NUCLEOTIDE SEQUENCE</scope>
    <source>
        <strain evidence="3">16-2883</strain>
    </source>
</reference>
<dbReference type="AlphaFoldDB" id="A0AAF0IK74"/>